<organism evidence="4 5">
    <name type="scientific">Favolaschia claudopus</name>
    <dbReference type="NCBI Taxonomy" id="2862362"/>
    <lineage>
        <taxon>Eukaryota</taxon>
        <taxon>Fungi</taxon>
        <taxon>Dikarya</taxon>
        <taxon>Basidiomycota</taxon>
        <taxon>Agaricomycotina</taxon>
        <taxon>Agaricomycetes</taxon>
        <taxon>Agaricomycetidae</taxon>
        <taxon>Agaricales</taxon>
        <taxon>Marasmiineae</taxon>
        <taxon>Mycenaceae</taxon>
        <taxon>Favolaschia</taxon>
    </lineage>
</organism>
<evidence type="ECO:0000313" key="4">
    <source>
        <dbReference type="EMBL" id="KAK7030077.1"/>
    </source>
</evidence>
<dbReference type="InterPro" id="IPR007855">
    <property type="entry name" value="RDRP"/>
</dbReference>
<dbReference type="PANTHER" id="PTHR23079:SF55">
    <property type="entry name" value="RNA-DIRECTED RNA POLYMERASE"/>
    <property type="match status" value="1"/>
</dbReference>
<comment type="caution">
    <text evidence="4">The sequence shown here is derived from an EMBL/GenBank/DDBJ whole genome shotgun (WGS) entry which is preliminary data.</text>
</comment>
<evidence type="ECO:0000256" key="2">
    <source>
        <dbReference type="SAM" id="MobiDB-lite"/>
    </source>
</evidence>
<dbReference type="GO" id="GO:0030422">
    <property type="term" value="P:siRNA processing"/>
    <property type="evidence" value="ECO:0007669"/>
    <property type="project" value="TreeGrafter"/>
</dbReference>
<feature type="region of interest" description="Disordered" evidence="2">
    <location>
        <begin position="598"/>
        <end position="631"/>
    </location>
</feature>
<feature type="region of interest" description="Disordered" evidence="2">
    <location>
        <begin position="717"/>
        <end position="764"/>
    </location>
</feature>
<comment type="similarity">
    <text evidence="1">Belongs to the RdRP family.</text>
</comment>
<keyword evidence="1" id="KW-0694">RNA-binding</keyword>
<accession>A0AAW0BVK7</accession>
<evidence type="ECO:0000259" key="3">
    <source>
        <dbReference type="Pfam" id="PF05183"/>
    </source>
</evidence>
<sequence>MPTLWTSAGTQKPSILLYDACVITLRKVVRVETQAREINSLFYYAYFALECSLFYSGSFKHRLGAIPTSKASTVQDIEARILKDSYADPWLDRDKALNCIDGEVDAEFTTFYQDFYEMLLAGDLIHNLDHSQRSGYFLGVVDHCGVLKEGEVYINIPTRGGAQVGTVALMRNPAHDPDGVRVLEAVNRPELKHLTNCIVFATGARSEPDRMGGGDLDGDTFFAVFDPLPIPKRRDPPKPVVSAKQPRARSKTITIGGRTQKTVSATGRQRNSVMRTAAIETFVSMRCNFLLGSLSNEWTSLVGATPELADSPICRRLVPMIEAALDIVKSGSGLAVLRSDFDSFKNEMENIPQAPSGWTNPLERLANLVPRPMESSMTEFTPDPQLQLRTEAVMPRYNSALRNAIEADKEAKLQEDDSRRADIVEAAFIARHFPPIDNILDDTPKYLLKTSAWYLSSFLDLVDCMLTNLAPSLYVLPSCGYIPISVGARSTPLTGALVQVPSNAPPRPIPTVSTTPAPAPVVQAQAPPSRHVPVQPQTETLFPASGSDTETDYQDVDSDEFEVIDRDSVYDTAAEDIVPTVTKPRVNTIRPIRPLVRDNSDDTLVDEPLTPPPRTRTRRPFPTTTPSDRTERPIAGRRRIVASPERVMLVPVTATATASIMRTCAQVRAPDLSRARSEPPSVPAMRTLAPKTPKPQGHTHEFLLRPNKARVCECGTAPPLLFSSSSPASDSDVDTERPEVYPELDNPSPGRRRISLARESVVPV</sequence>
<keyword evidence="5" id="KW-1185">Reference proteome</keyword>
<protein>
    <recommendedName>
        <fullName evidence="1">RNA-dependent RNA polymerase</fullName>
        <ecNumber evidence="1">2.7.7.48</ecNumber>
    </recommendedName>
</protein>
<name>A0AAW0BVK7_9AGAR</name>
<keyword evidence="1" id="KW-0548">Nucleotidyltransferase</keyword>
<proteinExistence type="inferred from homology"/>
<dbReference type="PANTHER" id="PTHR23079">
    <property type="entry name" value="RNA-DEPENDENT RNA POLYMERASE"/>
    <property type="match status" value="1"/>
</dbReference>
<dbReference type="Pfam" id="PF05183">
    <property type="entry name" value="RdRP"/>
    <property type="match status" value="1"/>
</dbReference>
<dbReference type="Proteomes" id="UP001362999">
    <property type="component" value="Unassembled WGS sequence"/>
</dbReference>
<reference evidence="4 5" key="1">
    <citation type="journal article" date="2024" name="J Genomics">
        <title>Draft genome sequencing and assembly of Favolaschia claudopus CIRM-BRFM 2984 isolated from oak limbs.</title>
        <authorList>
            <person name="Navarro D."/>
            <person name="Drula E."/>
            <person name="Chaduli D."/>
            <person name="Cazenave R."/>
            <person name="Ahrendt S."/>
            <person name="Wang J."/>
            <person name="Lipzen A."/>
            <person name="Daum C."/>
            <person name="Barry K."/>
            <person name="Grigoriev I.V."/>
            <person name="Favel A."/>
            <person name="Rosso M.N."/>
            <person name="Martin F."/>
        </authorList>
    </citation>
    <scope>NUCLEOTIDE SEQUENCE [LARGE SCALE GENOMIC DNA]</scope>
    <source>
        <strain evidence="4 5">CIRM-BRFM 2984</strain>
    </source>
</reference>
<dbReference type="GO" id="GO:0003723">
    <property type="term" value="F:RNA binding"/>
    <property type="evidence" value="ECO:0007669"/>
    <property type="project" value="UniProtKB-KW"/>
</dbReference>
<feature type="domain" description="RDRP core" evidence="3">
    <location>
        <begin position="133"/>
        <end position="340"/>
    </location>
</feature>
<dbReference type="EMBL" id="JAWWNJ010000026">
    <property type="protein sequence ID" value="KAK7030077.1"/>
    <property type="molecule type" value="Genomic_DNA"/>
</dbReference>
<dbReference type="EC" id="2.7.7.48" evidence="1"/>
<feature type="compositionally biased region" description="Low complexity" evidence="2">
    <location>
        <begin position="717"/>
        <end position="730"/>
    </location>
</feature>
<evidence type="ECO:0000313" key="5">
    <source>
        <dbReference type="Proteomes" id="UP001362999"/>
    </source>
</evidence>
<dbReference type="InterPro" id="IPR057596">
    <property type="entry name" value="RDRP_core"/>
</dbReference>
<feature type="region of interest" description="Disordered" evidence="2">
    <location>
        <begin position="670"/>
        <end position="698"/>
    </location>
</feature>
<comment type="catalytic activity">
    <reaction evidence="1">
        <text>RNA(n) + a ribonucleoside 5'-triphosphate = RNA(n+1) + diphosphate</text>
        <dbReference type="Rhea" id="RHEA:21248"/>
        <dbReference type="Rhea" id="RHEA-COMP:14527"/>
        <dbReference type="Rhea" id="RHEA-COMP:17342"/>
        <dbReference type="ChEBI" id="CHEBI:33019"/>
        <dbReference type="ChEBI" id="CHEBI:61557"/>
        <dbReference type="ChEBI" id="CHEBI:140395"/>
        <dbReference type="EC" id="2.7.7.48"/>
    </reaction>
</comment>
<dbReference type="GO" id="GO:0003968">
    <property type="term" value="F:RNA-directed RNA polymerase activity"/>
    <property type="evidence" value="ECO:0007669"/>
    <property type="project" value="UniProtKB-KW"/>
</dbReference>
<evidence type="ECO:0000256" key="1">
    <source>
        <dbReference type="RuleBase" id="RU363098"/>
    </source>
</evidence>
<gene>
    <name evidence="4" type="ORF">R3P38DRAFT_3514092</name>
</gene>
<dbReference type="GO" id="GO:0031380">
    <property type="term" value="C:nuclear RNA-directed RNA polymerase complex"/>
    <property type="evidence" value="ECO:0007669"/>
    <property type="project" value="TreeGrafter"/>
</dbReference>
<keyword evidence="1" id="KW-0808">Transferase</keyword>
<keyword evidence="1" id="KW-0696">RNA-directed RNA polymerase</keyword>
<dbReference type="AlphaFoldDB" id="A0AAW0BVK7"/>